<dbReference type="AlphaFoldDB" id="A0A2W5AXD4"/>
<dbReference type="PANTHER" id="PTHR12526:SF630">
    <property type="entry name" value="GLYCOSYLTRANSFERASE"/>
    <property type="match status" value="1"/>
</dbReference>
<feature type="compositionally biased region" description="Basic and acidic residues" evidence="1">
    <location>
        <begin position="1"/>
        <end position="11"/>
    </location>
</feature>
<dbReference type="Proteomes" id="UP000248614">
    <property type="component" value="Unassembled WGS sequence"/>
</dbReference>
<name>A0A2W5AXD4_9SPHN</name>
<dbReference type="PANTHER" id="PTHR12526">
    <property type="entry name" value="GLYCOSYLTRANSFERASE"/>
    <property type="match status" value="1"/>
</dbReference>
<comment type="caution">
    <text evidence="4">The sequence shown here is derived from an EMBL/GenBank/DDBJ whole genome shotgun (WGS) entry which is preliminary data.</text>
</comment>
<dbReference type="Pfam" id="PF13439">
    <property type="entry name" value="Glyco_transf_4"/>
    <property type="match status" value="1"/>
</dbReference>
<feature type="domain" description="Glycosyl transferase family 1" evidence="2">
    <location>
        <begin position="300"/>
        <end position="434"/>
    </location>
</feature>
<protein>
    <submittedName>
        <fullName evidence="4">Glycosyl transferase</fullName>
    </submittedName>
</protein>
<evidence type="ECO:0000313" key="5">
    <source>
        <dbReference type="Proteomes" id="UP000248614"/>
    </source>
</evidence>
<evidence type="ECO:0000259" key="3">
    <source>
        <dbReference type="Pfam" id="PF13439"/>
    </source>
</evidence>
<dbReference type="InterPro" id="IPR001296">
    <property type="entry name" value="Glyco_trans_1"/>
</dbReference>
<sequence>MGDILPDERTKSQRGGRWIGHRGPSSQARVRSRLQCGMEPSYRRSRGHIQAECNLLVAPRRGRGGIVRKRGGDTIVKILIVNTLYPPSTVGGAERSVALLARAAARRGHAVHVASLHAADAAIEERDGDVTVHRLPLRNLYWPFDAERNESRQRRLVWHVRDRRNPAATRDLVALIDRIRPDVLHTNNLQGFSTEIWAEAKRRGIRIVHTLRDYSLLCARASLYRAGHDCVRRCVDCKLLTGRKKDNSVLVDAVASNSQYVIDTHRRHGYFSATDARVIFNIADVRSAPTPAAVPEQGGLTFGFIGRVEPEKGIEVVLAAFARLERPDWQLVVAGAGKGSYVAELRARYPDPRIRWLGFVNADDFYAGVDVVIISSTWPEPLPRTMIDCLARGKAVIYSDAGGTPEIGHLAPLGAIYAKDDAAALADRLTVALDAADDWRAVRGVAPEVLEAFSESRVVGNYLAFYEGAAA</sequence>
<accession>A0A2W5AXD4</accession>
<gene>
    <name evidence="4" type="ORF">DI632_12280</name>
</gene>
<dbReference type="GO" id="GO:0016757">
    <property type="term" value="F:glycosyltransferase activity"/>
    <property type="evidence" value="ECO:0007669"/>
    <property type="project" value="InterPro"/>
</dbReference>
<evidence type="ECO:0000256" key="1">
    <source>
        <dbReference type="SAM" id="MobiDB-lite"/>
    </source>
</evidence>
<dbReference type="EMBL" id="QFNF01000035">
    <property type="protein sequence ID" value="PZO75141.1"/>
    <property type="molecule type" value="Genomic_DNA"/>
</dbReference>
<organism evidence="4 5">
    <name type="scientific">Sphingomonas hengshuiensis</name>
    <dbReference type="NCBI Taxonomy" id="1609977"/>
    <lineage>
        <taxon>Bacteria</taxon>
        <taxon>Pseudomonadati</taxon>
        <taxon>Pseudomonadota</taxon>
        <taxon>Alphaproteobacteria</taxon>
        <taxon>Sphingomonadales</taxon>
        <taxon>Sphingomonadaceae</taxon>
        <taxon>Sphingomonas</taxon>
    </lineage>
</organism>
<keyword evidence="4" id="KW-0808">Transferase</keyword>
<feature type="domain" description="Glycosyltransferase subfamily 4-like N-terminal" evidence="3">
    <location>
        <begin position="90"/>
        <end position="285"/>
    </location>
</feature>
<dbReference type="Pfam" id="PF00534">
    <property type="entry name" value="Glycos_transf_1"/>
    <property type="match status" value="1"/>
</dbReference>
<evidence type="ECO:0000313" key="4">
    <source>
        <dbReference type="EMBL" id="PZO75141.1"/>
    </source>
</evidence>
<dbReference type="InterPro" id="IPR028098">
    <property type="entry name" value="Glyco_trans_4-like_N"/>
</dbReference>
<dbReference type="CDD" id="cd03823">
    <property type="entry name" value="GT4_ExpE7-like"/>
    <property type="match status" value="1"/>
</dbReference>
<feature type="region of interest" description="Disordered" evidence="1">
    <location>
        <begin position="1"/>
        <end position="31"/>
    </location>
</feature>
<evidence type="ECO:0000259" key="2">
    <source>
        <dbReference type="Pfam" id="PF00534"/>
    </source>
</evidence>
<dbReference type="SUPFAM" id="SSF53756">
    <property type="entry name" value="UDP-Glycosyltransferase/glycogen phosphorylase"/>
    <property type="match status" value="1"/>
</dbReference>
<proteinExistence type="predicted"/>
<reference evidence="4 5" key="1">
    <citation type="submission" date="2017-08" db="EMBL/GenBank/DDBJ databases">
        <title>Infants hospitalized years apart are colonized by the same room-sourced microbial strains.</title>
        <authorList>
            <person name="Brooks B."/>
            <person name="Olm M.R."/>
            <person name="Firek B.A."/>
            <person name="Baker R."/>
            <person name="Thomas B.C."/>
            <person name="Morowitz M.J."/>
            <person name="Banfield J.F."/>
        </authorList>
    </citation>
    <scope>NUCLEOTIDE SEQUENCE [LARGE SCALE GENOMIC DNA]</scope>
    <source>
        <strain evidence="4">S2_018_000_R3_110</strain>
    </source>
</reference>
<dbReference type="Gene3D" id="3.40.50.2000">
    <property type="entry name" value="Glycogen Phosphorylase B"/>
    <property type="match status" value="2"/>
</dbReference>